<accession>A0ABR2Q6P8</accession>
<protein>
    <submittedName>
        <fullName evidence="1">Uncharacterized protein</fullName>
    </submittedName>
</protein>
<dbReference type="Proteomes" id="UP001396334">
    <property type="component" value="Unassembled WGS sequence"/>
</dbReference>
<name>A0ABR2Q6P8_9ROSI</name>
<dbReference type="EMBL" id="JBBPBN010000045">
    <property type="protein sequence ID" value="KAK8996328.1"/>
    <property type="molecule type" value="Genomic_DNA"/>
</dbReference>
<sequence>MRSVLVHVNHVVGGSAVLQSRLAKRGERAVYGLLDPLKTITDIADDVLLLSQNINYEELREIQCNGKGGVACSRAYDIECNVFDLVFIPFLMAFVVNILDSWVRIANCRVADPTLLFVSSWAKKTLPLGRTNLSINVGYKINSM</sequence>
<organism evidence="1 2">
    <name type="scientific">Hibiscus sabdariffa</name>
    <name type="common">roselle</name>
    <dbReference type="NCBI Taxonomy" id="183260"/>
    <lineage>
        <taxon>Eukaryota</taxon>
        <taxon>Viridiplantae</taxon>
        <taxon>Streptophyta</taxon>
        <taxon>Embryophyta</taxon>
        <taxon>Tracheophyta</taxon>
        <taxon>Spermatophyta</taxon>
        <taxon>Magnoliopsida</taxon>
        <taxon>eudicotyledons</taxon>
        <taxon>Gunneridae</taxon>
        <taxon>Pentapetalae</taxon>
        <taxon>rosids</taxon>
        <taxon>malvids</taxon>
        <taxon>Malvales</taxon>
        <taxon>Malvaceae</taxon>
        <taxon>Malvoideae</taxon>
        <taxon>Hibiscus</taxon>
    </lineage>
</organism>
<reference evidence="1 2" key="1">
    <citation type="journal article" date="2024" name="G3 (Bethesda)">
        <title>Genome assembly of Hibiscus sabdariffa L. provides insights into metabolisms of medicinal natural products.</title>
        <authorList>
            <person name="Kim T."/>
        </authorList>
    </citation>
    <scope>NUCLEOTIDE SEQUENCE [LARGE SCALE GENOMIC DNA]</scope>
    <source>
        <strain evidence="1">TK-2024</strain>
        <tissue evidence="1">Old leaves</tissue>
    </source>
</reference>
<gene>
    <name evidence="1" type="ORF">V6N11_076565</name>
</gene>
<evidence type="ECO:0000313" key="1">
    <source>
        <dbReference type="EMBL" id="KAK8996328.1"/>
    </source>
</evidence>
<proteinExistence type="predicted"/>
<comment type="caution">
    <text evidence="1">The sequence shown here is derived from an EMBL/GenBank/DDBJ whole genome shotgun (WGS) entry which is preliminary data.</text>
</comment>
<evidence type="ECO:0000313" key="2">
    <source>
        <dbReference type="Proteomes" id="UP001396334"/>
    </source>
</evidence>
<keyword evidence="2" id="KW-1185">Reference proteome</keyword>